<dbReference type="GeneID" id="93153012"/>
<dbReference type="PANTHER" id="PTHR34978:SF3">
    <property type="entry name" value="SLR0241 PROTEIN"/>
    <property type="match status" value="1"/>
</dbReference>
<dbReference type="InterPro" id="IPR052173">
    <property type="entry name" value="Beta-lactam_resp_regulator"/>
</dbReference>
<comment type="caution">
    <text evidence="3">The sequence shown here is derived from an EMBL/GenBank/DDBJ whole genome shotgun (WGS) entry which is preliminary data.</text>
</comment>
<gene>
    <name evidence="3" type="ORF">CLOSTHATH_06026</name>
</gene>
<evidence type="ECO:0000259" key="2">
    <source>
        <dbReference type="Pfam" id="PF05569"/>
    </source>
</evidence>
<reference evidence="3 4" key="1">
    <citation type="submission" date="2010-01" db="EMBL/GenBank/DDBJ databases">
        <authorList>
            <person name="Weinstock G."/>
            <person name="Sodergren E."/>
            <person name="Clifton S."/>
            <person name="Fulton L."/>
            <person name="Fulton B."/>
            <person name="Courtney L."/>
            <person name="Fronick C."/>
            <person name="Harrison M."/>
            <person name="Strong C."/>
            <person name="Farmer C."/>
            <person name="Delahaunty K."/>
            <person name="Markovic C."/>
            <person name="Hall O."/>
            <person name="Minx P."/>
            <person name="Tomlinson C."/>
            <person name="Mitreva M."/>
            <person name="Nelson J."/>
            <person name="Hou S."/>
            <person name="Wollam A."/>
            <person name="Pepin K.H."/>
            <person name="Johnson M."/>
            <person name="Bhonagiri V."/>
            <person name="Nash W.E."/>
            <person name="Warren W."/>
            <person name="Chinwalla A."/>
            <person name="Mardis E.R."/>
            <person name="Wilson R.K."/>
        </authorList>
    </citation>
    <scope>NUCLEOTIDE SEQUENCE [LARGE SCALE GENOMIC DNA]</scope>
    <source>
        <strain evidence="3 4">DSM 13479</strain>
    </source>
</reference>
<dbReference type="HOGENOM" id="CLU_013716_4_0_9"/>
<keyword evidence="1" id="KW-0812">Transmembrane</keyword>
<keyword evidence="1" id="KW-0472">Membrane</keyword>
<evidence type="ECO:0000256" key="1">
    <source>
        <dbReference type="SAM" id="Phobius"/>
    </source>
</evidence>
<sequence>MEGIIAAHVSGSIMICFILLLRKLFVFHFVGSAWAIFWKILTLRLLCPFTIRLPGIEHFFITEKKNSHIRDTAERIVQYENNIPNELAIMIPIIWGIGGLICMGKFVIPHIKNRKVYQMALPLENESVAIWIKRQSLRRKIYVKVSDRIITPLTYSIWKPVILLPRMDGEIDELHLEQILEHELIHIKRFDVLFKWLLAFICAVYWVNPFIWIMYSFANRDIELACDEAVLKSRSKDYKKSYILTLIYLEEKRVRGDFLCNFFSRYPMEERVQIMIRNGDKKALKNMILPAIAALLIALFSISSMAGEYDGEWSPKNERRDNRNLTATTTDIQMQLPIFQKRLPDNFGSLSGGDFDIPTIIIRKSKENYSACAVDKNGTVIYEESGTTKNVEATLEHIYNKLFQRN</sequence>
<feature type="transmembrane region" description="Helical" evidence="1">
    <location>
        <begin position="12"/>
        <end position="37"/>
    </location>
</feature>
<keyword evidence="1" id="KW-1133">Transmembrane helix</keyword>
<protein>
    <submittedName>
        <fullName evidence="3">Peptidase, M56 family</fullName>
    </submittedName>
</protein>
<dbReference type="Proteomes" id="UP000004968">
    <property type="component" value="Unassembled WGS sequence"/>
</dbReference>
<dbReference type="Pfam" id="PF05569">
    <property type="entry name" value="Peptidase_M56"/>
    <property type="match status" value="1"/>
</dbReference>
<dbReference type="EMBL" id="ACIO01000676">
    <property type="protein sequence ID" value="EFC95786.1"/>
    <property type="molecule type" value="Genomic_DNA"/>
</dbReference>
<organism evidence="3 4">
    <name type="scientific">Hungatella hathewayi DSM 13479</name>
    <dbReference type="NCBI Taxonomy" id="566550"/>
    <lineage>
        <taxon>Bacteria</taxon>
        <taxon>Bacillati</taxon>
        <taxon>Bacillota</taxon>
        <taxon>Clostridia</taxon>
        <taxon>Lachnospirales</taxon>
        <taxon>Lachnospiraceae</taxon>
        <taxon>Hungatella</taxon>
    </lineage>
</organism>
<proteinExistence type="predicted"/>
<accession>D3AQX0</accession>
<evidence type="ECO:0000313" key="3">
    <source>
        <dbReference type="EMBL" id="EFC95786.1"/>
    </source>
</evidence>
<feature type="transmembrane region" description="Helical" evidence="1">
    <location>
        <begin position="196"/>
        <end position="215"/>
    </location>
</feature>
<dbReference type="InterPro" id="IPR008756">
    <property type="entry name" value="Peptidase_M56"/>
</dbReference>
<feature type="transmembrane region" description="Helical" evidence="1">
    <location>
        <begin position="87"/>
        <end position="108"/>
    </location>
</feature>
<name>D3AQX0_9FIRM</name>
<dbReference type="CDD" id="cd07341">
    <property type="entry name" value="M56_BlaR1_MecR1_like"/>
    <property type="match status" value="1"/>
</dbReference>
<feature type="domain" description="Peptidase M56" evidence="2">
    <location>
        <begin position="5"/>
        <end position="273"/>
    </location>
</feature>
<dbReference type="PANTHER" id="PTHR34978">
    <property type="entry name" value="POSSIBLE SENSOR-TRANSDUCER PROTEIN BLAR"/>
    <property type="match status" value="1"/>
</dbReference>
<dbReference type="AlphaFoldDB" id="D3AQX0"/>
<feature type="transmembrane region" description="Helical" evidence="1">
    <location>
        <begin position="287"/>
        <end position="306"/>
    </location>
</feature>
<evidence type="ECO:0000313" key="4">
    <source>
        <dbReference type="Proteomes" id="UP000004968"/>
    </source>
</evidence>
<dbReference type="RefSeq" id="WP_006776440.1">
    <property type="nucleotide sequence ID" value="NZ_GG667796.1"/>
</dbReference>